<feature type="domain" description="G" evidence="3">
    <location>
        <begin position="204"/>
        <end position="342"/>
    </location>
</feature>
<keyword evidence="2" id="KW-0812">Transmembrane</keyword>
<dbReference type="PANTHER" id="PTHR42698">
    <property type="entry name" value="GTPASE ERA"/>
    <property type="match status" value="1"/>
</dbReference>
<dbReference type="InterPro" id="IPR027417">
    <property type="entry name" value="P-loop_NTPase"/>
</dbReference>
<dbReference type="SUPFAM" id="SSF52540">
    <property type="entry name" value="P-loop containing nucleoside triphosphate hydrolases"/>
    <property type="match status" value="1"/>
</dbReference>
<accession>A0ABX1AK71</accession>
<evidence type="ECO:0000313" key="4">
    <source>
        <dbReference type="EMBL" id="NJP64892.1"/>
    </source>
</evidence>
<keyword evidence="2" id="KW-0472">Membrane</keyword>
<dbReference type="EMBL" id="JAAVJB010000003">
    <property type="protein sequence ID" value="NJP64892.1"/>
    <property type="molecule type" value="Genomic_DNA"/>
</dbReference>
<reference evidence="4 5" key="1">
    <citation type="submission" date="2020-03" db="EMBL/GenBank/DDBJ databases">
        <title>Draft genome of Streptomyces sp. ventii, isolated from the Axial Seamount in the Pacific Ocean, and resequencing of the two type strains Streptomyces lonarensis strain NCL 716 and Streptomyces bohaiensis strain 11A07.</title>
        <authorList>
            <person name="Loughran R.M."/>
            <person name="Pfannmuller K.M."/>
            <person name="Wasson B.J."/>
            <person name="Deadmond M.C."/>
            <person name="Paddock B.E."/>
            <person name="Koyack M.J."/>
            <person name="Gallegos D.A."/>
            <person name="Mitchell E.A."/>
            <person name="Ushijima B."/>
            <person name="Saw J.H."/>
            <person name="Mcphail K.L."/>
            <person name="Videau P."/>
        </authorList>
    </citation>
    <scope>NUCLEOTIDE SEQUENCE [LARGE SCALE GENOMIC DNA]</scope>
    <source>
        <strain evidence="5">5675061</strain>
    </source>
</reference>
<sequence>MSRRATPQRAGHPARGPRRPPAAVPRCRCDHPAARAPPRGTRSDRTAPAASEQAAPVPLGRVAPPPSTSRQHEEDTVHEDTPAAPAPRRVENWDDGVIARRARVVEAPPPPEQRTSSRVDAYGEEFVPEPEPVISVPAPARPGPAPVEDTPPSPADHELAARLTALRELVGLSRTRLEASALEEASRLLAEAETRTRLPRACTTVAVAGATGSGKSALFNALAGAQLSESGVRRPTTAAAVSCTWEAGRSSRAEGLLDRLGVPVRSRRRAHLVDPGLHGLVLLDLPDYDSVASENREQVDRLLTLVDAVIWVVDPEKYADAVLHERYLRAFAGHAEVTVVVLNQIDRLPSEAAEAIMDDLRGLLDDRGIALGEHGEPGAAVLALSALTGDGVPDLRQTIGELVRSRTAAARRLAADLDGVTRRLRPVCVADSVQAPTGLTPQGREEFEERLAHAVGAPAAGRAAERGWLRRSERACGTPWAQLTKRMADRRASRRGEPPALSARAGRLGEPPVVSRPVIAEAVRTVAATAATELPGPWAKAVRDAAWKGAERLPGALEAALAARPGFGPEAAVRPGPARPAWWTVAIVGQALLMTAQLLGMCWLLTAAFGYPVAAGWLPAGLLIGGSLGAPLLAWACRVASRGPARAWGQREEERLRRVAAGCGRSLVLEPVAAELLRYREVREQFVAAVGGEPH</sequence>
<name>A0ABX1AK71_9ACTN</name>
<evidence type="ECO:0000313" key="5">
    <source>
        <dbReference type="Proteomes" id="UP000746503"/>
    </source>
</evidence>
<dbReference type="Gene3D" id="3.40.50.300">
    <property type="entry name" value="P-loop containing nucleotide triphosphate hydrolases"/>
    <property type="match status" value="1"/>
</dbReference>
<feature type="transmembrane region" description="Helical" evidence="2">
    <location>
        <begin position="617"/>
        <end position="637"/>
    </location>
</feature>
<dbReference type="Proteomes" id="UP000746503">
    <property type="component" value="Unassembled WGS sequence"/>
</dbReference>
<comment type="caution">
    <text evidence="4">The sequence shown here is derived from an EMBL/GenBank/DDBJ whole genome shotgun (WGS) entry which is preliminary data.</text>
</comment>
<gene>
    <name evidence="4" type="ORF">HCJ92_00970</name>
</gene>
<evidence type="ECO:0000256" key="2">
    <source>
        <dbReference type="SAM" id="Phobius"/>
    </source>
</evidence>
<dbReference type="InterPro" id="IPR005662">
    <property type="entry name" value="GTPase_Era-like"/>
</dbReference>
<keyword evidence="5" id="KW-1185">Reference proteome</keyword>
<dbReference type="Pfam" id="PF01926">
    <property type="entry name" value="MMR_HSR1"/>
    <property type="match status" value="1"/>
</dbReference>
<feature type="region of interest" description="Disordered" evidence="1">
    <location>
        <begin position="487"/>
        <end position="507"/>
    </location>
</feature>
<dbReference type="GO" id="GO:0005524">
    <property type="term" value="F:ATP binding"/>
    <property type="evidence" value="ECO:0007669"/>
    <property type="project" value="UniProtKB-KW"/>
</dbReference>
<feature type="compositionally biased region" description="Basic and acidic residues" evidence="1">
    <location>
        <begin position="70"/>
        <end position="81"/>
    </location>
</feature>
<proteinExistence type="predicted"/>
<dbReference type="PANTHER" id="PTHR42698:SF1">
    <property type="entry name" value="GTPASE ERA, MITOCHONDRIAL"/>
    <property type="match status" value="1"/>
</dbReference>
<protein>
    <submittedName>
        <fullName evidence="4">ATP-binding protein</fullName>
    </submittedName>
</protein>
<keyword evidence="4" id="KW-0067">ATP-binding</keyword>
<keyword evidence="4" id="KW-0547">Nucleotide-binding</keyword>
<feature type="compositionally biased region" description="Basic and acidic residues" evidence="1">
    <location>
        <begin position="487"/>
        <end position="497"/>
    </location>
</feature>
<organism evidence="4 5">
    <name type="scientific">Streptomyces spiramenti</name>
    <dbReference type="NCBI Taxonomy" id="2720606"/>
    <lineage>
        <taxon>Bacteria</taxon>
        <taxon>Bacillati</taxon>
        <taxon>Actinomycetota</taxon>
        <taxon>Actinomycetes</taxon>
        <taxon>Kitasatosporales</taxon>
        <taxon>Streptomycetaceae</taxon>
        <taxon>Streptomyces</taxon>
    </lineage>
</organism>
<evidence type="ECO:0000256" key="1">
    <source>
        <dbReference type="SAM" id="MobiDB-lite"/>
    </source>
</evidence>
<dbReference type="InterPro" id="IPR006073">
    <property type="entry name" value="GTP-bd"/>
</dbReference>
<feature type="region of interest" description="Disordered" evidence="1">
    <location>
        <begin position="1"/>
        <end position="93"/>
    </location>
</feature>
<keyword evidence="2" id="KW-1133">Transmembrane helix</keyword>
<evidence type="ECO:0000259" key="3">
    <source>
        <dbReference type="Pfam" id="PF01926"/>
    </source>
</evidence>